<evidence type="ECO:0000259" key="1">
    <source>
        <dbReference type="PROSITE" id="PS50878"/>
    </source>
</evidence>
<dbReference type="AlphaFoldDB" id="A0A183FKP1"/>
<evidence type="ECO:0000313" key="2">
    <source>
        <dbReference type="EMBL" id="VDO73409.1"/>
    </source>
</evidence>
<dbReference type="Pfam" id="PF00078">
    <property type="entry name" value="RVT_1"/>
    <property type="match status" value="1"/>
</dbReference>
<dbReference type="InterPro" id="IPR000477">
    <property type="entry name" value="RT_dom"/>
</dbReference>
<dbReference type="EMBL" id="UZAH01025961">
    <property type="protein sequence ID" value="VDO73409.1"/>
    <property type="molecule type" value="Genomic_DNA"/>
</dbReference>
<feature type="domain" description="Reverse transcriptase" evidence="1">
    <location>
        <begin position="1"/>
        <end position="255"/>
    </location>
</feature>
<dbReference type="PANTHER" id="PTHR47027">
    <property type="entry name" value="REVERSE TRANSCRIPTASE DOMAIN-CONTAINING PROTEIN"/>
    <property type="match status" value="1"/>
</dbReference>
<evidence type="ECO:0000313" key="4">
    <source>
        <dbReference type="WBParaSite" id="HPBE_0000773301-mRNA-1"/>
    </source>
</evidence>
<dbReference type="Gene3D" id="3.30.70.270">
    <property type="match status" value="1"/>
</dbReference>
<dbReference type="PROSITE" id="PS50878">
    <property type="entry name" value="RT_POL"/>
    <property type="match status" value="1"/>
</dbReference>
<evidence type="ECO:0000313" key="3">
    <source>
        <dbReference type="Proteomes" id="UP000050761"/>
    </source>
</evidence>
<reference evidence="2 3" key="1">
    <citation type="submission" date="2018-11" db="EMBL/GenBank/DDBJ databases">
        <authorList>
            <consortium name="Pathogen Informatics"/>
        </authorList>
    </citation>
    <scope>NUCLEOTIDE SEQUENCE [LARGE SCALE GENOMIC DNA]</scope>
</reference>
<dbReference type="SUPFAM" id="SSF56672">
    <property type="entry name" value="DNA/RNA polymerases"/>
    <property type="match status" value="1"/>
</dbReference>
<keyword evidence="3" id="KW-1185">Reference proteome</keyword>
<reference evidence="4" key="2">
    <citation type="submission" date="2019-09" db="UniProtKB">
        <authorList>
            <consortium name="WormBaseParasite"/>
        </authorList>
    </citation>
    <scope>IDENTIFICATION</scope>
</reference>
<dbReference type="InterPro" id="IPR043128">
    <property type="entry name" value="Rev_trsase/Diguanyl_cyclase"/>
</dbReference>
<accession>A0A3P7Y9F1</accession>
<sequence>MGCGVVAEEDHLDALRLNKFESQVHLFDFVYHGLGDHRRAFGKQPPVYRSMGADPKALKVLLAVNISPKEERRSQSVQLRAGCSTVDAIHSARLLIEKHREKQTSVHIAFLELEKGFDREVIWYALRQHGVPGELIDWVRILYSSPKSRVPAAAGTSMEFPVSVGVHRGSALFPLLFVVVMDAITRDLQKPVAWTLLYVDDVVLASEDKDKLEREVQAWYDRLERFGLKLNVKKTEYLTTDVTESSSIKVNGIELPRTSVFKYLSSHV</sequence>
<dbReference type="Proteomes" id="UP000050761">
    <property type="component" value="Unassembled WGS sequence"/>
</dbReference>
<accession>A0A183FKP1</accession>
<proteinExistence type="predicted"/>
<dbReference type="PANTHER" id="PTHR47027:SF28">
    <property type="entry name" value="ENDONUCLEASE-REVERSE TRANSCRIPTASE"/>
    <property type="match status" value="1"/>
</dbReference>
<protein>
    <submittedName>
        <fullName evidence="4">Reverse transcriptase domain-containing protein</fullName>
    </submittedName>
</protein>
<name>A0A183FKP1_HELPZ</name>
<dbReference type="InterPro" id="IPR043502">
    <property type="entry name" value="DNA/RNA_pol_sf"/>
</dbReference>
<gene>
    <name evidence="2" type="ORF">HPBE_LOCUS7734</name>
</gene>
<dbReference type="WBParaSite" id="HPBE_0000773301-mRNA-1">
    <property type="protein sequence ID" value="HPBE_0000773301-mRNA-1"/>
    <property type="gene ID" value="HPBE_0000773301"/>
</dbReference>
<organism evidence="3 4">
    <name type="scientific">Heligmosomoides polygyrus</name>
    <name type="common">Parasitic roundworm</name>
    <dbReference type="NCBI Taxonomy" id="6339"/>
    <lineage>
        <taxon>Eukaryota</taxon>
        <taxon>Metazoa</taxon>
        <taxon>Ecdysozoa</taxon>
        <taxon>Nematoda</taxon>
        <taxon>Chromadorea</taxon>
        <taxon>Rhabditida</taxon>
        <taxon>Rhabditina</taxon>
        <taxon>Rhabditomorpha</taxon>
        <taxon>Strongyloidea</taxon>
        <taxon>Heligmosomidae</taxon>
        <taxon>Heligmosomoides</taxon>
    </lineage>
</organism>
<dbReference type="OrthoDB" id="5845191at2759"/>